<reference evidence="1 2" key="1">
    <citation type="journal article" date="2020" name="Nat. Food">
        <title>A phased Vanilla planifolia genome enables genetic improvement of flavour and production.</title>
        <authorList>
            <person name="Hasing T."/>
            <person name="Tang H."/>
            <person name="Brym M."/>
            <person name="Khazi F."/>
            <person name="Huang T."/>
            <person name="Chambers A.H."/>
        </authorList>
    </citation>
    <scope>NUCLEOTIDE SEQUENCE [LARGE SCALE GENOMIC DNA]</scope>
    <source>
        <tissue evidence="1">Leaf</tissue>
    </source>
</reference>
<name>A0A835PI92_VANPL</name>
<sequence length="73" mass="8225">MKEVSDNQSRQINVGREDQELGVEHVIAPYSCKYLEHDNGEDSVAFNEVGCSDHNFFGEEKCRAQVGSRNTGY</sequence>
<gene>
    <name evidence="1" type="ORF">HPP92_025645</name>
</gene>
<organism evidence="1 2">
    <name type="scientific">Vanilla planifolia</name>
    <name type="common">Vanilla</name>
    <dbReference type="NCBI Taxonomy" id="51239"/>
    <lineage>
        <taxon>Eukaryota</taxon>
        <taxon>Viridiplantae</taxon>
        <taxon>Streptophyta</taxon>
        <taxon>Embryophyta</taxon>
        <taxon>Tracheophyta</taxon>
        <taxon>Spermatophyta</taxon>
        <taxon>Magnoliopsida</taxon>
        <taxon>Liliopsida</taxon>
        <taxon>Asparagales</taxon>
        <taxon>Orchidaceae</taxon>
        <taxon>Vanilloideae</taxon>
        <taxon>Vanilleae</taxon>
        <taxon>Vanilla</taxon>
    </lineage>
</organism>
<accession>A0A835PI92</accession>
<evidence type="ECO:0000313" key="2">
    <source>
        <dbReference type="Proteomes" id="UP000639772"/>
    </source>
</evidence>
<dbReference type="EMBL" id="JADCNM010000014">
    <property type="protein sequence ID" value="KAG0454341.1"/>
    <property type="molecule type" value="Genomic_DNA"/>
</dbReference>
<proteinExistence type="predicted"/>
<comment type="caution">
    <text evidence="1">The sequence shown here is derived from an EMBL/GenBank/DDBJ whole genome shotgun (WGS) entry which is preliminary data.</text>
</comment>
<dbReference type="Proteomes" id="UP000639772">
    <property type="component" value="Unassembled WGS sequence"/>
</dbReference>
<dbReference type="AlphaFoldDB" id="A0A835PI92"/>
<evidence type="ECO:0000313" key="1">
    <source>
        <dbReference type="EMBL" id="KAG0454341.1"/>
    </source>
</evidence>
<protein>
    <submittedName>
        <fullName evidence="1">Uncharacterized protein</fullName>
    </submittedName>
</protein>